<dbReference type="RefSeq" id="WP_193801226.1">
    <property type="nucleotide sequence ID" value="NZ_JADEWC010000022.1"/>
</dbReference>
<dbReference type="Proteomes" id="UP000654604">
    <property type="component" value="Unassembled WGS sequence"/>
</dbReference>
<reference evidence="1 2" key="1">
    <citation type="submission" date="2020-10" db="EMBL/GenBank/DDBJ databases">
        <authorList>
            <person name="Castelo-Branco R."/>
            <person name="Eusebio N."/>
            <person name="Adriana R."/>
            <person name="Vieira A."/>
            <person name="Brugerolle De Fraissinette N."/>
            <person name="Rezende De Castro R."/>
            <person name="Schneider M.P."/>
            <person name="Vasconcelos V."/>
            <person name="Leao P.N."/>
        </authorList>
    </citation>
    <scope>NUCLEOTIDE SEQUENCE [LARGE SCALE GENOMIC DNA]</scope>
    <source>
        <strain evidence="1 2">LEGE 03274</strain>
    </source>
</reference>
<sequence>MERVQRKIRCDRLPLAIYREVAAHLRQIKGIEVSLLEQTSQEFHHLQSQVGGLLIEYDGDLPTKENEQLESILAYYASKYNSWSNLT</sequence>
<gene>
    <name evidence="1" type="ORF">IQ215_10300</name>
</gene>
<name>A0ABR9V7I6_9CHRO</name>
<comment type="caution">
    <text evidence="1">The sequence shown here is derived from an EMBL/GenBank/DDBJ whole genome shotgun (WGS) entry which is preliminary data.</text>
</comment>
<proteinExistence type="predicted"/>
<organism evidence="1 2">
    <name type="scientific">Cyanobacterium stanieri LEGE 03274</name>
    <dbReference type="NCBI Taxonomy" id="1828756"/>
    <lineage>
        <taxon>Bacteria</taxon>
        <taxon>Bacillati</taxon>
        <taxon>Cyanobacteriota</taxon>
        <taxon>Cyanophyceae</taxon>
        <taxon>Oscillatoriophycideae</taxon>
        <taxon>Chroococcales</taxon>
        <taxon>Geminocystaceae</taxon>
        <taxon>Cyanobacterium</taxon>
    </lineage>
</organism>
<accession>A0ABR9V7I6</accession>
<evidence type="ECO:0000313" key="1">
    <source>
        <dbReference type="EMBL" id="MBE9223086.1"/>
    </source>
</evidence>
<protein>
    <submittedName>
        <fullName evidence="1">Uncharacterized protein</fullName>
    </submittedName>
</protein>
<evidence type="ECO:0000313" key="2">
    <source>
        <dbReference type="Proteomes" id="UP000654604"/>
    </source>
</evidence>
<dbReference type="EMBL" id="JADEWC010000022">
    <property type="protein sequence ID" value="MBE9223086.1"/>
    <property type="molecule type" value="Genomic_DNA"/>
</dbReference>
<keyword evidence="2" id="KW-1185">Reference proteome</keyword>